<keyword evidence="6" id="KW-0805">Transcription regulation</keyword>
<dbReference type="FunFam" id="3.30.160.60:FF:000130">
    <property type="entry name" value="Spalt-like transcription factor 4"/>
    <property type="match status" value="1"/>
</dbReference>
<feature type="compositionally biased region" description="Polar residues" evidence="11">
    <location>
        <begin position="1041"/>
        <end position="1059"/>
    </location>
</feature>
<evidence type="ECO:0000256" key="8">
    <source>
        <dbReference type="ARBA" id="ARBA00023163"/>
    </source>
</evidence>
<feature type="region of interest" description="Disordered" evidence="11">
    <location>
        <begin position="909"/>
        <end position="961"/>
    </location>
</feature>
<feature type="region of interest" description="Disordered" evidence="11">
    <location>
        <begin position="182"/>
        <end position="208"/>
    </location>
</feature>
<evidence type="ECO:0000313" key="14">
    <source>
        <dbReference type="Proteomes" id="UP001374579"/>
    </source>
</evidence>
<sequence>MESEDSPMEIPEGLFDLHICGMCRAEFNDVDIFMQHKKQCPALVKVLASIQDKKRKQLQQEQLKQKEQRVEHTSLFQSSMSLSLTSKQAYQQGHISVDASSLSSASDHTQQLQHVILEQVSGQPQYATSLLQQGHSGAQQLLLQTHCEEVESDKDSDFHRPFGSPSAKHHEAQYKGTSDAVHIQGTQDGKQRRSMSSKHDTGPDHEEHVLMQSQPPRGVAASVENVTGVSGLSEISISLLPQRPEELVFSKTEVTQSQQQVLNDTEIISPHLGAVQLRNVQSSSGHLPHRRKIPRAHHTVVVSHNPAPQSEQASLLNAVSETIMEADLKSHSQGDGNHAQTVNYQFDQQLDKYVLDQAHVLTHTHPVDSEAQLSLQRLQGHLEMPVSTGEALNTRITHSDLTVPLPEVLVLRQTEQEDEVMLGQEASGQLVDPELEDSMMELEEDSVFEQDYSLIPDRPLQGSISGGITINVAAERRRRHTVADTGVSNTSLSAPSPNKRHHREQQEHIHHQHQLQQLQNKWRHKLSEMAAELAADHNPDPSLSKDIVEATATLQDLAAEASELAESLPDNLANSHLIAVHPQASHTILEATQDLMVPQPSQLHPGISGIRSPEVKLIAAASARTLSKRKSAHRVRPVDEGLHMPGMPEIRPADKKPSQADLITSTIKRKVFKCDNCSYETTYFKDLHRHRRTHTGERPFVCPHCDKNFNRSDKLRVHIRWHTGDKPFKCKLCDYASIDSSSLKKHIRTHTDERPFKCQVCTYASRNSSQLIVHLRTHTGDSPFECKTCHSKFKINSDLKRHMRVHTGEKPYQCEICDYKCSIKGNLKSHYRINHCPEKQLQCTSCEFTSSSQKLLKEHMKQHTSGHVCPKCQYICSTTSSLKNHLRTHSDEKPFHCDFCPYSAKQRGNVKAHIKKRHADKLRSSRRHGRSKGSSSKRGSESGRIVVKDEDRRHEGSGGSRSIRAVCKKSYPCGLCRASFVKEHSLRCHLRQHSTDPGVDSKTILQQLQAGHSASGGSDTVYKVSTVQPPAGLYIQLETEPPTSSRSAASKTSGYTIVASQDPAPSSRRQGSQSQRCGPASSLDQIVDAAARLYEEQYDVQTQTSDGQEKGQGGCVTHNSQHVQIVQVPVGFGAVQYPDGTIVENLIPAEGMHDSDTVTILSQDGIKTDLEDDSKPPVYVENIILSDGTHMFSSDGSLSNLVIGNQASQQLTSGSFIPSSRSPQMTASSSSKVVTYLSPNTAPAKSAASQCVTVLEHSAVESQLQRQSSNASFVTYTHPASLAATSQELVASSAQHQQQQQVFTSVGGQHITLLQQPETKEIQFVQMPYSPNSVAFSQISPTSLPAGIVSVASATSQRFVSAAASPSPTSSSARRPSRSRPRAIKPLVDLMPAPALPVMQSLSQQLQGGSIVSSIVTVAGSTMTSAVASSNQNIGGLTTFQLSGPISSSRPQAMTLRQQPTVQYQILSQPQQQQQQTQQVIVQQPQQQQQQTQQVIVQQPQQQQQQTQQVIVQQPQQQQQQTQQVTVQQPQHQHQPQHQYLLQDQQQTIHLQQAELPINVQVIQQDSLQQHHQQAQTFPINIIAPVNFQQPPPPPPPQQPTQIQIILPQTSFPNQPAAINTGIGTAQPQQQIILQVQDPTPPPPPPPPPPQTMMTMQETPVQAVMQGGRVVSLPPSLLQSILAQLQGGAGGVSLSGGDSAGTAVGESPVHVQEVVIHMDPQQLSQTLVLKNEEI</sequence>
<keyword evidence="5" id="KW-0862">Zinc</keyword>
<feature type="domain" description="C2H2-type" evidence="12">
    <location>
        <begin position="867"/>
        <end position="894"/>
    </location>
</feature>
<evidence type="ECO:0000313" key="13">
    <source>
        <dbReference type="EMBL" id="KAK7115376.1"/>
    </source>
</evidence>
<feature type="compositionally biased region" description="Basic residues" evidence="11">
    <location>
        <begin position="909"/>
        <end position="931"/>
    </location>
</feature>
<feature type="compositionally biased region" description="Polar residues" evidence="11">
    <location>
        <begin position="486"/>
        <end position="496"/>
    </location>
</feature>
<feature type="domain" description="C2H2-type" evidence="12">
    <location>
        <begin position="728"/>
        <end position="755"/>
    </location>
</feature>
<feature type="compositionally biased region" description="Basic and acidic residues" evidence="11">
    <location>
        <begin position="938"/>
        <end position="956"/>
    </location>
</feature>
<feature type="compositionally biased region" description="Basic and acidic residues" evidence="11">
    <location>
        <begin position="197"/>
        <end position="208"/>
    </location>
</feature>
<dbReference type="FunFam" id="3.30.160.60:FF:000255">
    <property type="entry name" value="Zinc finger and AT-hook domain containing"/>
    <property type="match status" value="1"/>
</dbReference>
<proteinExistence type="predicted"/>
<dbReference type="InterPro" id="IPR050688">
    <property type="entry name" value="Zinc_finger/UBP_domain"/>
</dbReference>
<keyword evidence="14" id="KW-1185">Reference proteome</keyword>
<keyword evidence="2" id="KW-0479">Metal-binding</keyword>
<dbReference type="Pfam" id="PF00096">
    <property type="entry name" value="zf-C2H2"/>
    <property type="match status" value="4"/>
</dbReference>
<feature type="compositionally biased region" description="Low complexity" evidence="11">
    <location>
        <begin position="1066"/>
        <end position="1076"/>
    </location>
</feature>
<feature type="domain" description="C2H2-type" evidence="12">
    <location>
        <begin position="812"/>
        <end position="840"/>
    </location>
</feature>
<dbReference type="GO" id="GO:0008270">
    <property type="term" value="F:zinc ion binding"/>
    <property type="evidence" value="ECO:0007669"/>
    <property type="project" value="UniProtKB-KW"/>
</dbReference>
<feature type="region of interest" description="Disordered" evidence="11">
    <location>
        <begin position="480"/>
        <end position="505"/>
    </location>
</feature>
<evidence type="ECO:0000256" key="2">
    <source>
        <dbReference type="ARBA" id="ARBA00022723"/>
    </source>
</evidence>
<dbReference type="EMBL" id="JBAMIC010000001">
    <property type="protein sequence ID" value="KAK7115376.1"/>
    <property type="molecule type" value="Genomic_DNA"/>
</dbReference>
<feature type="domain" description="C2H2-type" evidence="12">
    <location>
        <begin position="672"/>
        <end position="699"/>
    </location>
</feature>
<dbReference type="PROSITE" id="PS00028">
    <property type="entry name" value="ZINC_FINGER_C2H2_1"/>
    <property type="match status" value="5"/>
</dbReference>
<evidence type="ECO:0000256" key="11">
    <source>
        <dbReference type="SAM" id="MobiDB-lite"/>
    </source>
</evidence>
<dbReference type="FunFam" id="3.30.160.60:FF:000412">
    <property type="entry name" value="zinc finger protein 64 isoform X1"/>
    <property type="match status" value="1"/>
</dbReference>
<protein>
    <recommendedName>
        <fullName evidence="12">C2H2-type domain-containing protein</fullName>
    </recommendedName>
</protein>
<comment type="subcellular location">
    <subcellularLocation>
        <location evidence="1">Nucleus</location>
    </subcellularLocation>
</comment>
<dbReference type="Gene3D" id="3.30.160.60">
    <property type="entry name" value="Classic Zinc Finger"/>
    <property type="match status" value="8"/>
</dbReference>
<dbReference type="PANTHER" id="PTHR24403">
    <property type="entry name" value="ZINC FINGER PROTEIN"/>
    <property type="match status" value="1"/>
</dbReference>
<evidence type="ECO:0000256" key="6">
    <source>
        <dbReference type="ARBA" id="ARBA00023015"/>
    </source>
</evidence>
<evidence type="ECO:0000256" key="7">
    <source>
        <dbReference type="ARBA" id="ARBA00023125"/>
    </source>
</evidence>
<dbReference type="GO" id="GO:0005634">
    <property type="term" value="C:nucleus"/>
    <property type="evidence" value="ECO:0007669"/>
    <property type="project" value="UniProtKB-SubCell"/>
</dbReference>
<dbReference type="Proteomes" id="UP001374579">
    <property type="component" value="Unassembled WGS sequence"/>
</dbReference>
<feature type="compositionally biased region" description="Low complexity" evidence="11">
    <location>
        <begin position="1361"/>
        <end position="1374"/>
    </location>
</feature>
<dbReference type="PANTHER" id="PTHR24403:SF109">
    <property type="entry name" value="ZINC FINGER PROTEIN 845-LIKE"/>
    <property type="match status" value="1"/>
</dbReference>
<feature type="domain" description="C2H2-type" evidence="12">
    <location>
        <begin position="971"/>
        <end position="998"/>
    </location>
</feature>
<evidence type="ECO:0000256" key="9">
    <source>
        <dbReference type="ARBA" id="ARBA00023242"/>
    </source>
</evidence>
<feature type="region of interest" description="Disordered" evidence="11">
    <location>
        <begin position="628"/>
        <end position="659"/>
    </location>
</feature>
<evidence type="ECO:0000259" key="12">
    <source>
        <dbReference type="PROSITE" id="PS50157"/>
    </source>
</evidence>
<keyword evidence="3" id="KW-0677">Repeat</keyword>
<feature type="region of interest" description="Disordered" evidence="11">
    <location>
        <begin position="1360"/>
        <end position="1381"/>
    </location>
</feature>
<reference evidence="13 14" key="1">
    <citation type="submission" date="2024-02" db="EMBL/GenBank/DDBJ databases">
        <title>Chromosome-scale genome assembly of the rough periwinkle Littorina saxatilis.</title>
        <authorList>
            <person name="De Jode A."/>
            <person name="Faria R."/>
            <person name="Formenti G."/>
            <person name="Sims Y."/>
            <person name="Smith T.P."/>
            <person name="Tracey A."/>
            <person name="Wood J.M.D."/>
            <person name="Zagrodzka Z.B."/>
            <person name="Johannesson K."/>
            <person name="Butlin R.K."/>
            <person name="Leder E.H."/>
        </authorList>
    </citation>
    <scope>NUCLEOTIDE SEQUENCE [LARGE SCALE GENOMIC DNA]</scope>
    <source>
        <strain evidence="13">Snail1</strain>
        <tissue evidence="13">Muscle</tissue>
    </source>
</reference>
<gene>
    <name evidence="13" type="ORF">V1264_001253</name>
</gene>
<keyword evidence="7" id="KW-0238">DNA-binding</keyword>
<organism evidence="13 14">
    <name type="scientific">Littorina saxatilis</name>
    <dbReference type="NCBI Taxonomy" id="31220"/>
    <lineage>
        <taxon>Eukaryota</taxon>
        <taxon>Metazoa</taxon>
        <taxon>Spiralia</taxon>
        <taxon>Lophotrochozoa</taxon>
        <taxon>Mollusca</taxon>
        <taxon>Gastropoda</taxon>
        <taxon>Caenogastropoda</taxon>
        <taxon>Littorinimorpha</taxon>
        <taxon>Littorinoidea</taxon>
        <taxon>Littorinidae</taxon>
        <taxon>Littorina</taxon>
    </lineage>
</organism>
<dbReference type="SUPFAM" id="SSF57667">
    <property type="entry name" value="beta-beta-alpha zinc fingers"/>
    <property type="match status" value="5"/>
</dbReference>
<dbReference type="GO" id="GO:0045944">
    <property type="term" value="P:positive regulation of transcription by RNA polymerase II"/>
    <property type="evidence" value="ECO:0007669"/>
    <property type="project" value="TreeGrafter"/>
</dbReference>
<dbReference type="FunFam" id="3.30.160.60:FF:002343">
    <property type="entry name" value="Zinc finger protein 33A"/>
    <property type="match status" value="1"/>
</dbReference>
<feature type="domain" description="C2H2-type" evidence="12">
    <location>
        <begin position="784"/>
        <end position="811"/>
    </location>
</feature>
<dbReference type="InterPro" id="IPR036236">
    <property type="entry name" value="Znf_C2H2_sf"/>
</dbReference>
<evidence type="ECO:0000256" key="3">
    <source>
        <dbReference type="ARBA" id="ARBA00022737"/>
    </source>
</evidence>
<evidence type="ECO:0000256" key="4">
    <source>
        <dbReference type="ARBA" id="ARBA00022771"/>
    </source>
</evidence>
<dbReference type="FunFam" id="3.30.160.60:FF:000325">
    <property type="entry name" value="ZFP90 zinc finger protein"/>
    <property type="match status" value="1"/>
</dbReference>
<keyword evidence="9" id="KW-0539">Nucleus</keyword>
<dbReference type="GO" id="GO:0003677">
    <property type="term" value="F:DNA binding"/>
    <property type="evidence" value="ECO:0007669"/>
    <property type="project" value="UniProtKB-KW"/>
</dbReference>
<evidence type="ECO:0000256" key="5">
    <source>
        <dbReference type="ARBA" id="ARBA00022833"/>
    </source>
</evidence>
<comment type="caution">
    <text evidence="13">The sequence shown here is derived from an EMBL/GenBank/DDBJ whole genome shotgun (WGS) entry which is preliminary data.</text>
</comment>
<accession>A0AAN9BZ26</accession>
<keyword evidence="8" id="KW-0804">Transcription</keyword>
<dbReference type="PROSITE" id="PS50157">
    <property type="entry name" value="ZINC_FINGER_C2H2_2"/>
    <property type="match status" value="8"/>
</dbReference>
<feature type="domain" description="C2H2-type" evidence="12">
    <location>
        <begin position="700"/>
        <end position="727"/>
    </location>
</feature>
<feature type="domain" description="C2H2-type" evidence="12">
    <location>
        <begin position="756"/>
        <end position="783"/>
    </location>
</feature>
<dbReference type="SMART" id="SM00355">
    <property type="entry name" value="ZnF_C2H2"/>
    <property type="match status" value="11"/>
</dbReference>
<dbReference type="InterPro" id="IPR013087">
    <property type="entry name" value="Znf_C2H2_type"/>
</dbReference>
<evidence type="ECO:0000256" key="10">
    <source>
        <dbReference type="PROSITE-ProRule" id="PRU00042"/>
    </source>
</evidence>
<name>A0AAN9BZ26_9CAEN</name>
<keyword evidence="4 10" id="KW-0863">Zinc-finger</keyword>
<evidence type="ECO:0000256" key="1">
    <source>
        <dbReference type="ARBA" id="ARBA00004123"/>
    </source>
</evidence>
<feature type="region of interest" description="Disordered" evidence="11">
    <location>
        <begin position="1037"/>
        <end position="1081"/>
    </location>
</feature>